<reference evidence="3 4" key="1">
    <citation type="submission" date="2024-06" db="EMBL/GenBank/DDBJ databases">
        <title>The Natural Products Discovery Center: Release of the First 8490 Sequenced Strains for Exploring Actinobacteria Biosynthetic Diversity.</title>
        <authorList>
            <person name="Kalkreuter E."/>
            <person name="Kautsar S.A."/>
            <person name="Yang D."/>
            <person name="Bader C.D."/>
            <person name="Teijaro C.N."/>
            <person name="Fluegel L."/>
            <person name="Davis C.M."/>
            <person name="Simpson J.R."/>
            <person name="Lauterbach L."/>
            <person name="Steele A.D."/>
            <person name="Gui C."/>
            <person name="Meng S."/>
            <person name="Li G."/>
            <person name="Viehrig K."/>
            <person name="Ye F."/>
            <person name="Su P."/>
            <person name="Kiefer A.F."/>
            <person name="Nichols A."/>
            <person name="Cepeda A.J."/>
            <person name="Yan W."/>
            <person name="Fan B."/>
            <person name="Jiang Y."/>
            <person name="Adhikari A."/>
            <person name="Zheng C.-J."/>
            <person name="Schuster L."/>
            <person name="Cowan T.M."/>
            <person name="Smanski M.J."/>
            <person name="Chevrette M.G."/>
            <person name="De Carvalho L.P.S."/>
            <person name="Shen B."/>
        </authorList>
    </citation>
    <scope>NUCLEOTIDE SEQUENCE [LARGE SCALE GENOMIC DNA]</scope>
    <source>
        <strain evidence="3 4">NPDC050100</strain>
    </source>
</reference>
<organism evidence="3 4">
    <name type="scientific">Microtetraspora glauca</name>
    <dbReference type="NCBI Taxonomy" id="1996"/>
    <lineage>
        <taxon>Bacteria</taxon>
        <taxon>Bacillati</taxon>
        <taxon>Actinomycetota</taxon>
        <taxon>Actinomycetes</taxon>
        <taxon>Streptosporangiales</taxon>
        <taxon>Streptosporangiaceae</taxon>
        <taxon>Microtetraspora</taxon>
    </lineage>
</organism>
<dbReference type="InterPro" id="IPR012336">
    <property type="entry name" value="Thioredoxin-like_fold"/>
</dbReference>
<keyword evidence="1" id="KW-1133">Transmembrane helix</keyword>
<keyword evidence="4" id="KW-1185">Reference proteome</keyword>
<protein>
    <submittedName>
        <fullName evidence="3">Thioredoxin domain-containing protein</fullName>
    </submittedName>
</protein>
<dbReference type="Pfam" id="PF13462">
    <property type="entry name" value="Thioredoxin_4"/>
    <property type="match status" value="1"/>
</dbReference>
<dbReference type="RefSeq" id="WP_061252392.1">
    <property type="nucleotide sequence ID" value="NZ_JBFALK010000003.1"/>
</dbReference>
<keyword evidence="1" id="KW-0472">Membrane</keyword>
<dbReference type="EMBL" id="JBFALK010000003">
    <property type="protein sequence ID" value="MEV0968568.1"/>
    <property type="molecule type" value="Genomic_DNA"/>
</dbReference>
<dbReference type="CDD" id="cd02972">
    <property type="entry name" value="DsbA_family"/>
    <property type="match status" value="1"/>
</dbReference>
<comment type="caution">
    <text evidence="3">The sequence shown here is derived from an EMBL/GenBank/DDBJ whole genome shotgun (WGS) entry which is preliminary data.</text>
</comment>
<gene>
    <name evidence="3" type="ORF">AB0I59_08040</name>
</gene>
<dbReference type="Gene3D" id="3.40.30.10">
    <property type="entry name" value="Glutaredoxin"/>
    <property type="match status" value="1"/>
</dbReference>
<proteinExistence type="predicted"/>
<accession>A0ABV3GAA9</accession>
<evidence type="ECO:0000313" key="3">
    <source>
        <dbReference type="EMBL" id="MEV0968568.1"/>
    </source>
</evidence>
<dbReference type="SUPFAM" id="SSF52833">
    <property type="entry name" value="Thioredoxin-like"/>
    <property type="match status" value="1"/>
</dbReference>
<dbReference type="InterPro" id="IPR036249">
    <property type="entry name" value="Thioredoxin-like_sf"/>
</dbReference>
<evidence type="ECO:0000256" key="1">
    <source>
        <dbReference type="SAM" id="Phobius"/>
    </source>
</evidence>
<evidence type="ECO:0000259" key="2">
    <source>
        <dbReference type="Pfam" id="PF13462"/>
    </source>
</evidence>
<feature type="domain" description="Thioredoxin-like fold" evidence="2">
    <location>
        <begin position="86"/>
        <end position="233"/>
    </location>
</feature>
<dbReference type="Proteomes" id="UP001551675">
    <property type="component" value="Unassembled WGS sequence"/>
</dbReference>
<keyword evidence="1" id="KW-0812">Transmembrane</keyword>
<name>A0ABV3GAA9_MICGL</name>
<feature type="transmembrane region" description="Helical" evidence="1">
    <location>
        <begin position="30"/>
        <end position="51"/>
    </location>
</feature>
<evidence type="ECO:0000313" key="4">
    <source>
        <dbReference type="Proteomes" id="UP001551675"/>
    </source>
</evidence>
<sequence length="252" mass="27316">MSKAARDASVRARIAAQREAQRKQEQRRRLATIITIVVVVLAVIGGGWWYAAEQTKSETVAGGLAPVTVQSDGSVVMAKAGVTTPVLDIFEDPQCPVCKQLEEISGPTIKNLAAEGKVKVVYHPLTIFSQEPTRSNSLRAASALRCVPDGKQWLAFHDRLFKEQPSETVEGFKIDDLVKWGHDVGVTAPGFDSCVKDQTHKAAHEQFSTKTMADQQLQGTPTLKLNGATIDNNTIFVPSALRQEILNAAGAK</sequence>